<dbReference type="EMBL" id="JBAHYK010000226">
    <property type="protein sequence ID" value="KAL0576395.1"/>
    <property type="molecule type" value="Genomic_DNA"/>
</dbReference>
<evidence type="ECO:0000313" key="4">
    <source>
        <dbReference type="Proteomes" id="UP001465976"/>
    </source>
</evidence>
<keyword evidence="2" id="KW-0812">Transmembrane</keyword>
<proteinExistence type="predicted"/>
<gene>
    <name evidence="3" type="ORF">V5O48_005584</name>
</gene>
<sequence>MSSTLTSSSQASTATITPSSGPNTRGANYFFGFLITFVALLLLFIGCGIGTRRRLQRAGGLLDFDAWDDSSGNSQPEPRFLEPTLTKGGETWSSIQPLSSGLVSKQNITSEKKVDSTSARPLPPIRLPSTNPNAIHGLSLPLWVPQQRASKEDVTENTADGKRQDEEVMQIAVLVEMPSDQGAEAERDESQLHEYQFGVAQIPWDAGPPQP</sequence>
<feature type="transmembrane region" description="Helical" evidence="2">
    <location>
        <begin position="29"/>
        <end position="49"/>
    </location>
</feature>
<name>A0ABR3FLV4_9AGAR</name>
<feature type="region of interest" description="Disordered" evidence="1">
    <location>
        <begin position="1"/>
        <end position="21"/>
    </location>
</feature>
<feature type="region of interest" description="Disordered" evidence="1">
    <location>
        <begin position="109"/>
        <end position="131"/>
    </location>
</feature>
<keyword evidence="2" id="KW-0472">Membrane</keyword>
<protein>
    <submittedName>
        <fullName evidence="3">Uncharacterized protein</fullName>
    </submittedName>
</protein>
<reference evidence="3 4" key="1">
    <citation type="submission" date="2024-02" db="EMBL/GenBank/DDBJ databases">
        <title>A draft genome for the cacao thread blight pathogen Marasmius crinis-equi.</title>
        <authorList>
            <person name="Cohen S.P."/>
            <person name="Baruah I.K."/>
            <person name="Amoako-Attah I."/>
            <person name="Bukari Y."/>
            <person name="Meinhardt L.W."/>
            <person name="Bailey B.A."/>
        </authorList>
    </citation>
    <scope>NUCLEOTIDE SEQUENCE [LARGE SCALE GENOMIC DNA]</scope>
    <source>
        <strain evidence="3 4">GH-76</strain>
    </source>
</reference>
<dbReference type="Proteomes" id="UP001465976">
    <property type="component" value="Unassembled WGS sequence"/>
</dbReference>
<accession>A0ABR3FLV4</accession>
<evidence type="ECO:0000256" key="1">
    <source>
        <dbReference type="SAM" id="MobiDB-lite"/>
    </source>
</evidence>
<evidence type="ECO:0000313" key="3">
    <source>
        <dbReference type="EMBL" id="KAL0576395.1"/>
    </source>
</evidence>
<organism evidence="3 4">
    <name type="scientific">Marasmius crinis-equi</name>
    <dbReference type="NCBI Taxonomy" id="585013"/>
    <lineage>
        <taxon>Eukaryota</taxon>
        <taxon>Fungi</taxon>
        <taxon>Dikarya</taxon>
        <taxon>Basidiomycota</taxon>
        <taxon>Agaricomycotina</taxon>
        <taxon>Agaricomycetes</taxon>
        <taxon>Agaricomycetidae</taxon>
        <taxon>Agaricales</taxon>
        <taxon>Marasmiineae</taxon>
        <taxon>Marasmiaceae</taxon>
        <taxon>Marasmius</taxon>
    </lineage>
</organism>
<keyword evidence="4" id="KW-1185">Reference proteome</keyword>
<feature type="compositionally biased region" description="Low complexity" evidence="1">
    <location>
        <begin position="1"/>
        <end position="20"/>
    </location>
</feature>
<evidence type="ECO:0000256" key="2">
    <source>
        <dbReference type="SAM" id="Phobius"/>
    </source>
</evidence>
<comment type="caution">
    <text evidence="3">The sequence shown here is derived from an EMBL/GenBank/DDBJ whole genome shotgun (WGS) entry which is preliminary data.</text>
</comment>
<keyword evidence="2" id="KW-1133">Transmembrane helix</keyword>